<protein>
    <submittedName>
        <fullName evidence="2">Uncharacterized protein</fullName>
    </submittedName>
</protein>
<accession>A0A6J4HDS3</accession>
<evidence type="ECO:0000256" key="1">
    <source>
        <dbReference type="SAM" id="MobiDB-lite"/>
    </source>
</evidence>
<name>A0A6J4HDS3_9ACTN</name>
<dbReference type="AlphaFoldDB" id="A0A6J4HDS3"/>
<feature type="non-terminal residue" evidence="2">
    <location>
        <position position="26"/>
    </location>
</feature>
<dbReference type="EMBL" id="CADCTI010000050">
    <property type="protein sequence ID" value="CAA9219522.1"/>
    <property type="molecule type" value="Genomic_DNA"/>
</dbReference>
<reference evidence="2" key="1">
    <citation type="submission" date="2020-02" db="EMBL/GenBank/DDBJ databases">
        <authorList>
            <person name="Meier V. D."/>
        </authorList>
    </citation>
    <scope>NUCLEOTIDE SEQUENCE</scope>
    <source>
        <strain evidence="2">AVDCRST_MAG57</strain>
    </source>
</reference>
<evidence type="ECO:0000313" key="2">
    <source>
        <dbReference type="EMBL" id="CAA9219522.1"/>
    </source>
</evidence>
<organism evidence="2">
    <name type="scientific">uncultured Blastococcus sp</name>
    <dbReference type="NCBI Taxonomy" id="217144"/>
    <lineage>
        <taxon>Bacteria</taxon>
        <taxon>Bacillati</taxon>
        <taxon>Actinomycetota</taxon>
        <taxon>Actinomycetes</taxon>
        <taxon>Geodermatophilales</taxon>
        <taxon>Geodermatophilaceae</taxon>
        <taxon>Blastococcus</taxon>
        <taxon>environmental samples</taxon>
    </lineage>
</organism>
<gene>
    <name evidence="2" type="ORF">AVDCRST_MAG57-501</name>
</gene>
<feature type="non-terminal residue" evidence="2">
    <location>
        <position position="1"/>
    </location>
</feature>
<sequence length="26" mass="2566">DRRPTSLELGVQPVPPAAGGAADPPP</sequence>
<feature type="compositionally biased region" description="Low complexity" evidence="1">
    <location>
        <begin position="17"/>
        <end position="26"/>
    </location>
</feature>
<feature type="region of interest" description="Disordered" evidence="1">
    <location>
        <begin position="1"/>
        <end position="26"/>
    </location>
</feature>
<proteinExistence type="predicted"/>